<accession>A0A833QTA6</accession>
<dbReference type="FunFam" id="3.30.559.10:FF:000008">
    <property type="entry name" value="Tryptamine hydroxycinnamoyl transferase"/>
    <property type="match status" value="1"/>
</dbReference>
<dbReference type="GO" id="GO:0016747">
    <property type="term" value="F:acyltransferase activity, transferring groups other than amino-acyl groups"/>
    <property type="evidence" value="ECO:0007669"/>
    <property type="project" value="UniProtKB-ARBA"/>
</dbReference>
<comment type="similarity">
    <text evidence="1">Belongs to the plant acyltransferase family.</text>
</comment>
<evidence type="ECO:0000313" key="4">
    <source>
        <dbReference type="EMBL" id="KAF3325292.1"/>
    </source>
</evidence>
<sequence>MTRLRCGGIILGFAIHHYAFDGRGGSLFIKTISAFARGDIGTIPALFFDRSLLQARSPPSVSFDHTNYSPKVYQSKGQANTSSQVVCSNLTLTKEQIHSLKIHAGGERVSTFRAVVAHMWKCTCIARGLASDVETQLNIPVDLRGRFKPPLPTTYFGNPTLRTEAVAKVEDLVSNTLEFGANLIQKAVANITDEFGRSLIDHLESTDLEALCKVGAMSNTSLTVVSWLSFPMYDADFGWGEPILMARADMYGSGYAYLSRVPAIDGGISAIVGLEPDCMQCFKSIFYEEIEALRPTSCNIHVT</sequence>
<organism evidence="4 5">
    <name type="scientific">Carex littledalei</name>
    <dbReference type="NCBI Taxonomy" id="544730"/>
    <lineage>
        <taxon>Eukaryota</taxon>
        <taxon>Viridiplantae</taxon>
        <taxon>Streptophyta</taxon>
        <taxon>Embryophyta</taxon>
        <taxon>Tracheophyta</taxon>
        <taxon>Spermatophyta</taxon>
        <taxon>Magnoliopsida</taxon>
        <taxon>Liliopsida</taxon>
        <taxon>Poales</taxon>
        <taxon>Cyperaceae</taxon>
        <taxon>Cyperoideae</taxon>
        <taxon>Cariceae</taxon>
        <taxon>Carex</taxon>
        <taxon>Carex subgen. Euthyceras</taxon>
    </lineage>
</organism>
<keyword evidence="2 4" id="KW-0808">Transferase</keyword>
<dbReference type="InterPro" id="IPR050317">
    <property type="entry name" value="Plant_Fungal_Acyltransferase"/>
</dbReference>
<keyword evidence="5" id="KW-1185">Reference proteome</keyword>
<dbReference type="EMBL" id="SWLB01000020">
    <property type="protein sequence ID" value="KAF3325292.1"/>
    <property type="molecule type" value="Genomic_DNA"/>
</dbReference>
<dbReference type="OrthoDB" id="671439at2759"/>
<dbReference type="PANTHER" id="PTHR31642">
    <property type="entry name" value="TRICHOTHECENE 3-O-ACETYLTRANSFERASE"/>
    <property type="match status" value="1"/>
</dbReference>
<reference evidence="4" key="1">
    <citation type="submission" date="2020-01" db="EMBL/GenBank/DDBJ databases">
        <title>Genome sequence of Kobresia littledalei, the first chromosome-level genome in the family Cyperaceae.</title>
        <authorList>
            <person name="Qu G."/>
        </authorList>
    </citation>
    <scope>NUCLEOTIDE SEQUENCE</scope>
    <source>
        <strain evidence="4">C.B.Clarke</strain>
        <tissue evidence="4">Leaf</tissue>
    </source>
</reference>
<keyword evidence="3" id="KW-0012">Acyltransferase</keyword>
<proteinExistence type="inferred from homology"/>
<dbReference type="InterPro" id="IPR023213">
    <property type="entry name" value="CAT-like_dom_sf"/>
</dbReference>
<dbReference type="Pfam" id="PF02458">
    <property type="entry name" value="Transferase"/>
    <property type="match status" value="1"/>
</dbReference>
<evidence type="ECO:0000256" key="2">
    <source>
        <dbReference type="ARBA" id="ARBA00022679"/>
    </source>
</evidence>
<protein>
    <submittedName>
        <fullName evidence="4">Shikimate O-hydroxycinnamoyltransferase-like protein</fullName>
    </submittedName>
</protein>
<evidence type="ECO:0000256" key="3">
    <source>
        <dbReference type="ARBA" id="ARBA00023315"/>
    </source>
</evidence>
<dbReference type="Gene3D" id="3.30.559.10">
    <property type="entry name" value="Chloramphenicol acetyltransferase-like domain"/>
    <property type="match status" value="2"/>
</dbReference>
<dbReference type="PANTHER" id="PTHR31642:SF138">
    <property type="entry name" value="PUTRESCINE HYDROXYCINNAMOYLTRANSFERASE 1"/>
    <property type="match status" value="1"/>
</dbReference>
<evidence type="ECO:0000256" key="1">
    <source>
        <dbReference type="ARBA" id="ARBA00009861"/>
    </source>
</evidence>
<dbReference type="Proteomes" id="UP000623129">
    <property type="component" value="Unassembled WGS sequence"/>
</dbReference>
<evidence type="ECO:0000313" key="5">
    <source>
        <dbReference type="Proteomes" id="UP000623129"/>
    </source>
</evidence>
<comment type="caution">
    <text evidence="4">The sequence shown here is derived from an EMBL/GenBank/DDBJ whole genome shotgun (WGS) entry which is preliminary data.</text>
</comment>
<dbReference type="AlphaFoldDB" id="A0A833QTA6"/>
<gene>
    <name evidence="4" type="ORF">FCM35_KLT10363</name>
</gene>
<name>A0A833QTA6_9POAL</name>